<dbReference type="GO" id="GO:0004829">
    <property type="term" value="F:threonine-tRNA ligase activity"/>
    <property type="evidence" value="ECO:0007669"/>
    <property type="project" value="UniProtKB-UniRule"/>
</dbReference>
<comment type="subunit">
    <text evidence="13">Homodimer.</text>
</comment>
<keyword evidence="3 13" id="KW-0820">tRNA-binding</keyword>
<organism evidence="16 17">
    <name type="scientific">Leucothrix pacifica</name>
    <dbReference type="NCBI Taxonomy" id="1247513"/>
    <lineage>
        <taxon>Bacteria</taxon>
        <taxon>Pseudomonadati</taxon>
        <taxon>Pseudomonadota</taxon>
        <taxon>Gammaproteobacteria</taxon>
        <taxon>Thiotrichales</taxon>
        <taxon>Thiotrichaceae</taxon>
        <taxon>Leucothrix</taxon>
    </lineage>
</organism>
<dbReference type="PRINTS" id="PR01047">
    <property type="entry name" value="TRNASYNTHTHR"/>
</dbReference>
<dbReference type="InterPro" id="IPR004154">
    <property type="entry name" value="Anticodon-bd"/>
</dbReference>
<dbReference type="InterPro" id="IPR045864">
    <property type="entry name" value="aa-tRNA-synth_II/BPL/LPL"/>
</dbReference>
<dbReference type="InterPro" id="IPR002320">
    <property type="entry name" value="Thr-tRNA-ligase_IIa"/>
</dbReference>
<dbReference type="InterPro" id="IPR012675">
    <property type="entry name" value="Beta-grasp_dom_sf"/>
</dbReference>
<dbReference type="SUPFAM" id="SSF55681">
    <property type="entry name" value="Class II aaRS and biotin synthetases"/>
    <property type="match status" value="1"/>
</dbReference>
<dbReference type="GO" id="GO:0006435">
    <property type="term" value="P:threonyl-tRNA aminoacylation"/>
    <property type="evidence" value="ECO:0007669"/>
    <property type="project" value="UniProtKB-UniRule"/>
</dbReference>
<dbReference type="SUPFAM" id="SSF81271">
    <property type="entry name" value="TGS-like"/>
    <property type="match status" value="1"/>
</dbReference>
<dbReference type="InterPro" id="IPR012947">
    <property type="entry name" value="tRNA_SAD"/>
</dbReference>
<dbReference type="InterPro" id="IPR006195">
    <property type="entry name" value="aa-tRNA-synth_II"/>
</dbReference>
<protein>
    <recommendedName>
        <fullName evidence="13">Threonine--tRNA ligase</fullName>
        <ecNumber evidence="13">6.1.1.3</ecNumber>
    </recommendedName>
    <alternativeName>
        <fullName evidence="13">Threonyl-tRNA synthetase</fullName>
        <shortName evidence="13">ThrRS</shortName>
    </alternativeName>
</protein>
<keyword evidence="5 13" id="KW-0479">Metal-binding</keyword>
<keyword evidence="17" id="KW-1185">Reference proteome</keyword>
<dbReference type="Pfam" id="PF07973">
    <property type="entry name" value="tRNA_SAD"/>
    <property type="match status" value="1"/>
</dbReference>
<dbReference type="PROSITE" id="PS50862">
    <property type="entry name" value="AA_TRNA_LIGASE_II"/>
    <property type="match status" value="1"/>
</dbReference>
<name>A0A317CPS3_9GAMM</name>
<feature type="domain" description="TGS" evidence="15">
    <location>
        <begin position="1"/>
        <end position="61"/>
    </location>
</feature>
<dbReference type="HAMAP" id="MF_00184">
    <property type="entry name" value="Thr_tRNA_synth"/>
    <property type="match status" value="1"/>
</dbReference>
<dbReference type="FunFam" id="3.10.20.30:FF:000005">
    <property type="entry name" value="Threonine--tRNA ligase"/>
    <property type="match status" value="1"/>
</dbReference>
<dbReference type="Gene3D" id="3.30.54.20">
    <property type="match status" value="1"/>
</dbReference>
<proteinExistence type="inferred from homology"/>
<keyword evidence="10 13" id="KW-0648">Protein biosynthesis</keyword>
<dbReference type="Gene3D" id="3.30.980.10">
    <property type="entry name" value="Threonyl-trna Synthetase, Chain A, domain 2"/>
    <property type="match status" value="1"/>
</dbReference>
<dbReference type="RefSeq" id="WP_109835878.1">
    <property type="nucleotide sequence ID" value="NZ_QGKM01000003.1"/>
</dbReference>
<dbReference type="InterPro" id="IPR047246">
    <property type="entry name" value="ThrRS_anticodon"/>
</dbReference>
<dbReference type="FunFam" id="3.30.54.20:FF:000002">
    <property type="entry name" value="Threonine--tRNA ligase"/>
    <property type="match status" value="1"/>
</dbReference>
<dbReference type="PROSITE" id="PS51880">
    <property type="entry name" value="TGS"/>
    <property type="match status" value="1"/>
</dbReference>
<dbReference type="InterPro" id="IPR036621">
    <property type="entry name" value="Anticodon-bd_dom_sf"/>
</dbReference>
<sequence>MPVITLPDGSQRSFDKPVSVMDVAFDIGPGLAKATLAGLVNDELVDASYSMTEDSTLSIITSKNEEGLEVIRHSSAHLMGQAVKQLFPTAQVTIGPVVENGFYYDFAYERAFTPEDLEAIEKRMQELIKQDIPVSREVMGRDEAVSFFRDMGEEYKAEIIESIPADQELSLYRQDDFIDLCRGPHVPSTGKIPAVKLTKLAGAYWRGDSNNEMLQRVYGTAWGSKKDLKTYLHNVEEAEKRDHRRLSRQLDLFHIQEEAPGQVFWHPKGWTVYQTIEQYMREQQRLRDYKEIKTPQLVDFSLWERSGHAAKYKDDMFSLISDEREFALKPMNCPCHVQVFNQGLKSYRDLPMRLSEFGSCHRNEMSGALHGLMRVRGFVQDDGHIFCTEDQIQSEVSEFMDFLHDVYRDFGFDDVIYRLSTRPENRVGSDEDWDKAEKALSDALDAKDLEWQENPGEGAFYGPKIEFSFRDVIGRVWQLGTIQVDFSMPGRLDAQYVAEDGSRQVPVMLHRAILGSFERFIGILIEHHEGRFPLWLSPEQAVIMNITDSQADFVKSVTDRMKKVGIRATSDLRNEKIGFKIREHTLQRTPYLLVVGDREVEADSVAVRTRTGEDLGTMTVDALIARLQGEISQRVDLPQVQKT</sequence>
<evidence type="ECO:0000256" key="12">
    <source>
        <dbReference type="ARBA" id="ARBA00049515"/>
    </source>
</evidence>
<dbReference type="FunFam" id="3.30.980.10:FF:000005">
    <property type="entry name" value="Threonyl-tRNA synthetase, mitochondrial"/>
    <property type="match status" value="1"/>
</dbReference>
<keyword evidence="4 13" id="KW-0436">Ligase</keyword>
<keyword evidence="8 13" id="KW-0067">ATP-binding</keyword>
<evidence type="ECO:0000259" key="15">
    <source>
        <dbReference type="PROSITE" id="PS51880"/>
    </source>
</evidence>
<dbReference type="SMART" id="SM00863">
    <property type="entry name" value="tRNA_SAD"/>
    <property type="match status" value="1"/>
</dbReference>
<evidence type="ECO:0000256" key="2">
    <source>
        <dbReference type="ARBA" id="ARBA00022490"/>
    </source>
</evidence>
<dbReference type="NCBIfam" id="TIGR00418">
    <property type="entry name" value="thrS"/>
    <property type="match status" value="1"/>
</dbReference>
<dbReference type="EC" id="6.1.1.3" evidence="13"/>
<dbReference type="GO" id="GO:0005524">
    <property type="term" value="F:ATP binding"/>
    <property type="evidence" value="ECO:0007669"/>
    <property type="project" value="UniProtKB-UniRule"/>
</dbReference>
<dbReference type="AlphaFoldDB" id="A0A317CPS3"/>
<feature type="domain" description="Aminoacyl-transfer RNA synthetases class-II family profile" evidence="14">
    <location>
        <begin position="242"/>
        <end position="533"/>
    </location>
</feature>
<feature type="binding site" evidence="13">
    <location>
        <position position="333"/>
    </location>
    <ligand>
        <name>Zn(2+)</name>
        <dbReference type="ChEBI" id="CHEBI:29105"/>
        <note>catalytic</note>
    </ligand>
</feature>
<dbReference type="PANTHER" id="PTHR11451:SF44">
    <property type="entry name" value="THREONINE--TRNA LIGASE, CHLOROPLASTIC_MITOCHONDRIAL 2"/>
    <property type="match status" value="1"/>
</dbReference>
<dbReference type="InterPro" id="IPR018163">
    <property type="entry name" value="Thr/Ala-tRNA-synth_IIc_edit"/>
</dbReference>
<evidence type="ECO:0000256" key="8">
    <source>
        <dbReference type="ARBA" id="ARBA00022840"/>
    </source>
</evidence>
<dbReference type="Gene3D" id="3.10.20.30">
    <property type="match status" value="1"/>
</dbReference>
<dbReference type="GO" id="GO:0046872">
    <property type="term" value="F:metal ion binding"/>
    <property type="evidence" value="ECO:0007669"/>
    <property type="project" value="UniProtKB-KW"/>
</dbReference>
<keyword evidence="2 13" id="KW-0963">Cytoplasm</keyword>
<reference evidence="16 17" key="1">
    <citation type="submission" date="2018-05" db="EMBL/GenBank/DDBJ databases">
        <title>Leucothrix arctica sp. nov., isolated from Arctic seawater.</title>
        <authorList>
            <person name="Choi A."/>
            <person name="Baek K."/>
        </authorList>
    </citation>
    <scope>NUCLEOTIDE SEQUENCE [LARGE SCALE GENOMIC DNA]</scope>
    <source>
        <strain evidence="16 17">JCM 18388</strain>
    </source>
</reference>
<evidence type="ECO:0000256" key="11">
    <source>
        <dbReference type="ARBA" id="ARBA00023146"/>
    </source>
</evidence>
<dbReference type="Proteomes" id="UP000245539">
    <property type="component" value="Unassembled WGS sequence"/>
</dbReference>
<comment type="catalytic activity">
    <reaction evidence="12 13">
        <text>tRNA(Thr) + L-threonine + ATP = L-threonyl-tRNA(Thr) + AMP + diphosphate + H(+)</text>
        <dbReference type="Rhea" id="RHEA:24624"/>
        <dbReference type="Rhea" id="RHEA-COMP:9670"/>
        <dbReference type="Rhea" id="RHEA-COMP:9704"/>
        <dbReference type="ChEBI" id="CHEBI:15378"/>
        <dbReference type="ChEBI" id="CHEBI:30616"/>
        <dbReference type="ChEBI" id="CHEBI:33019"/>
        <dbReference type="ChEBI" id="CHEBI:57926"/>
        <dbReference type="ChEBI" id="CHEBI:78442"/>
        <dbReference type="ChEBI" id="CHEBI:78534"/>
        <dbReference type="ChEBI" id="CHEBI:456215"/>
        <dbReference type="EC" id="6.1.1.3"/>
    </reaction>
</comment>
<dbReference type="GO" id="GO:0000049">
    <property type="term" value="F:tRNA binding"/>
    <property type="evidence" value="ECO:0007669"/>
    <property type="project" value="UniProtKB-KW"/>
</dbReference>
<dbReference type="SUPFAM" id="SSF52954">
    <property type="entry name" value="Class II aaRS ABD-related"/>
    <property type="match status" value="1"/>
</dbReference>
<dbReference type="Pfam" id="PF00587">
    <property type="entry name" value="tRNA-synt_2b"/>
    <property type="match status" value="1"/>
</dbReference>
<dbReference type="OrthoDB" id="9802304at2"/>
<feature type="binding site" evidence="13">
    <location>
        <position position="384"/>
    </location>
    <ligand>
        <name>Zn(2+)</name>
        <dbReference type="ChEBI" id="CHEBI:29105"/>
        <note>catalytic</note>
    </ligand>
</feature>
<dbReference type="InterPro" id="IPR033728">
    <property type="entry name" value="ThrRS_core"/>
</dbReference>
<evidence type="ECO:0000313" key="17">
    <source>
        <dbReference type="Proteomes" id="UP000245539"/>
    </source>
</evidence>
<feature type="region of interest" description="Catalytic" evidence="13">
    <location>
        <begin position="242"/>
        <end position="533"/>
    </location>
</feature>
<gene>
    <name evidence="13" type="primary">thrS</name>
    <name evidence="16" type="ORF">DKW60_01405</name>
</gene>
<evidence type="ECO:0000256" key="5">
    <source>
        <dbReference type="ARBA" id="ARBA00022723"/>
    </source>
</evidence>
<comment type="caution">
    <text evidence="16">The sequence shown here is derived from an EMBL/GenBank/DDBJ whole genome shotgun (WGS) entry which is preliminary data.</text>
</comment>
<evidence type="ECO:0000256" key="7">
    <source>
        <dbReference type="ARBA" id="ARBA00022833"/>
    </source>
</evidence>
<feature type="binding site" evidence="13">
    <location>
        <position position="510"/>
    </location>
    <ligand>
        <name>Zn(2+)</name>
        <dbReference type="ChEBI" id="CHEBI:29105"/>
        <note>catalytic</note>
    </ligand>
</feature>
<dbReference type="FunFam" id="3.30.930.10:FF:000002">
    <property type="entry name" value="Threonine--tRNA ligase"/>
    <property type="match status" value="1"/>
</dbReference>
<evidence type="ECO:0000256" key="9">
    <source>
        <dbReference type="ARBA" id="ARBA00022884"/>
    </source>
</evidence>
<evidence type="ECO:0000256" key="3">
    <source>
        <dbReference type="ARBA" id="ARBA00022555"/>
    </source>
</evidence>
<dbReference type="EMBL" id="QGKM01000003">
    <property type="protein sequence ID" value="PWR00507.1"/>
    <property type="molecule type" value="Genomic_DNA"/>
</dbReference>
<evidence type="ECO:0000256" key="10">
    <source>
        <dbReference type="ARBA" id="ARBA00022917"/>
    </source>
</evidence>
<evidence type="ECO:0000259" key="14">
    <source>
        <dbReference type="PROSITE" id="PS50862"/>
    </source>
</evidence>
<accession>A0A317CPS3</accession>
<dbReference type="SUPFAM" id="SSF55186">
    <property type="entry name" value="ThrRS/AlaRS common domain"/>
    <property type="match status" value="1"/>
</dbReference>
<evidence type="ECO:0000313" key="16">
    <source>
        <dbReference type="EMBL" id="PWR00507.1"/>
    </source>
</evidence>
<evidence type="ECO:0000256" key="6">
    <source>
        <dbReference type="ARBA" id="ARBA00022741"/>
    </source>
</evidence>
<dbReference type="CDD" id="cd01667">
    <property type="entry name" value="TGS_ThrRS"/>
    <property type="match status" value="1"/>
</dbReference>
<dbReference type="CDD" id="cd00771">
    <property type="entry name" value="ThrRS_core"/>
    <property type="match status" value="1"/>
</dbReference>
<dbReference type="Gene3D" id="3.30.930.10">
    <property type="entry name" value="Bira Bifunctional Protein, Domain 2"/>
    <property type="match status" value="1"/>
</dbReference>
<comment type="cofactor">
    <cofactor evidence="13">
        <name>Zn(2+)</name>
        <dbReference type="ChEBI" id="CHEBI:29105"/>
    </cofactor>
    <text evidence="13">Binds 1 zinc ion per subunit.</text>
</comment>
<comment type="subcellular location">
    <subcellularLocation>
        <location evidence="13">Cytoplasm</location>
    </subcellularLocation>
</comment>
<dbReference type="PANTHER" id="PTHR11451">
    <property type="entry name" value="THREONINE-TRNA LIGASE"/>
    <property type="match status" value="1"/>
</dbReference>
<dbReference type="Pfam" id="PF02824">
    <property type="entry name" value="TGS"/>
    <property type="match status" value="1"/>
</dbReference>
<dbReference type="CDD" id="cd00860">
    <property type="entry name" value="ThrRS_anticodon"/>
    <property type="match status" value="1"/>
</dbReference>
<dbReference type="Pfam" id="PF03129">
    <property type="entry name" value="HGTP_anticodon"/>
    <property type="match status" value="1"/>
</dbReference>
<dbReference type="InterPro" id="IPR004095">
    <property type="entry name" value="TGS"/>
</dbReference>
<dbReference type="FunFam" id="3.40.50.800:FF:000001">
    <property type="entry name" value="Threonine--tRNA ligase"/>
    <property type="match status" value="1"/>
</dbReference>
<dbReference type="Gene3D" id="3.40.50.800">
    <property type="entry name" value="Anticodon-binding domain"/>
    <property type="match status" value="1"/>
</dbReference>
<dbReference type="GO" id="GO:0005829">
    <property type="term" value="C:cytosol"/>
    <property type="evidence" value="ECO:0007669"/>
    <property type="project" value="TreeGrafter"/>
</dbReference>
<keyword evidence="11 13" id="KW-0030">Aminoacyl-tRNA synthetase</keyword>
<evidence type="ECO:0000256" key="4">
    <source>
        <dbReference type="ARBA" id="ARBA00022598"/>
    </source>
</evidence>
<keyword evidence="6 13" id="KW-0547">Nucleotide-binding</keyword>
<evidence type="ECO:0000256" key="1">
    <source>
        <dbReference type="ARBA" id="ARBA00008226"/>
    </source>
</evidence>
<keyword evidence="7 13" id="KW-0862">Zinc</keyword>
<comment type="similarity">
    <text evidence="1 13">Belongs to the class-II aminoacyl-tRNA synthetase family.</text>
</comment>
<dbReference type="InterPro" id="IPR012676">
    <property type="entry name" value="TGS-like"/>
</dbReference>
<evidence type="ECO:0000256" key="13">
    <source>
        <dbReference type="HAMAP-Rule" id="MF_00184"/>
    </source>
</evidence>
<dbReference type="InterPro" id="IPR002314">
    <property type="entry name" value="aa-tRNA-synt_IIb"/>
</dbReference>
<keyword evidence="9 13" id="KW-0694">RNA-binding</keyword>